<gene>
    <name evidence="1" type="ORF">B4088_6291</name>
</gene>
<accession>A0A151V372</accession>
<comment type="caution">
    <text evidence="1">The sequence shown here is derived from an EMBL/GenBank/DDBJ whole genome shotgun (WGS) entry which is preliminary data.</text>
</comment>
<name>A0A151V372_BACCE</name>
<sequence>MLLEEYYALQTKNILSRVVEPPGKVMNTKGERVFLSATDQLCWGVPVAATREKLELYAKEFQTCVEYYNDNKIAKINFDNISSPLLIPEVWALCSYDNYKDQFIKLMEITLQSTTELKDKKFDVDHWFSKKQVEEAKSESIYLRLILAKSRPNRSHGAASERKASDYKEEAIQHTKDLELLTPIQLLKALERRFSQAILFHKRNKEEKEEIITFLMNALGVPREIVEEKYFPHFYKFYYKNQWGQ</sequence>
<proteinExistence type="predicted"/>
<dbReference type="PATRIC" id="fig|1396.532.peg.259"/>
<evidence type="ECO:0000313" key="1">
    <source>
        <dbReference type="EMBL" id="KZD50703.1"/>
    </source>
</evidence>
<dbReference type="RefSeq" id="WP_000923475.1">
    <property type="nucleotide sequence ID" value="NZ_AP022987.1"/>
</dbReference>
<dbReference type="Proteomes" id="UP000076482">
    <property type="component" value="Unassembled WGS sequence"/>
</dbReference>
<evidence type="ECO:0000313" key="2">
    <source>
        <dbReference type="Proteomes" id="UP000076482"/>
    </source>
</evidence>
<dbReference type="EMBL" id="LJKE01000129">
    <property type="protein sequence ID" value="KZD50703.1"/>
    <property type="molecule type" value="Genomic_DNA"/>
</dbReference>
<reference evidence="1 2" key="1">
    <citation type="submission" date="2015-09" db="EMBL/GenBank/DDBJ databases">
        <title>Bacillus cereus food isolates.</title>
        <authorList>
            <person name="Boekhorst J."/>
        </authorList>
    </citation>
    <scope>NUCLEOTIDE SEQUENCE [LARGE SCALE GENOMIC DNA]</scope>
    <source>
        <strain evidence="1 2">B4088</strain>
    </source>
</reference>
<dbReference type="AlphaFoldDB" id="A0A151V372"/>
<organism evidence="1 2">
    <name type="scientific">Bacillus cereus</name>
    <dbReference type="NCBI Taxonomy" id="1396"/>
    <lineage>
        <taxon>Bacteria</taxon>
        <taxon>Bacillati</taxon>
        <taxon>Bacillota</taxon>
        <taxon>Bacilli</taxon>
        <taxon>Bacillales</taxon>
        <taxon>Bacillaceae</taxon>
        <taxon>Bacillus</taxon>
        <taxon>Bacillus cereus group</taxon>
    </lineage>
</organism>
<protein>
    <submittedName>
        <fullName evidence="1">Uncharacterized protein</fullName>
    </submittedName>
</protein>